<keyword evidence="1" id="KW-0812">Transmembrane</keyword>
<gene>
    <name evidence="3" type="ORF">POVCU1_069410</name>
    <name evidence="2" type="ORF">POVCU2_0052740</name>
</gene>
<reference evidence="2" key="2">
    <citation type="submission" date="2016-05" db="EMBL/GenBank/DDBJ databases">
        <authorList>
            <person name="Lavstsen T."/>
            <person name="Jespersen J.S."/>
        </authorList>
    </citation>
    <scope>NUCLEOTIDE SEQUENCE [LARGE SCALE GENOMIC DNA]</scope>
</reference>
<dbReference type="Pfam" id="PF05795">
    <property type="entry name" value="Plasmodium_Vir"/>
    <property type="match status" value="2"/>
</dbReference>
<dbReference type="EMBL" id="FLQU01000681">
    <property type="protein sequence ID" value="SBS89157.1"/>
    <property type="molecule type" value="Genomic_DNA"/>
</dbReference>
<evidence type="ECO:0000256" key="1">
    <source>
        <dbReference type="SAM" id="Phobius"/>
    </source>
</evidence>
<protein>
    <submittedName>
        <fullName evidence="2">PIR Superfamily Protein</fullName>
    </submittedName>
</protein>
<dbReference type="EMBL" id="FLQV01002727">
    <property type="protein sequence ID" value="SBT01775.1"/>
    <property type="molecule type" value="Genomic_DNA"/>
</dbReference>
<dbReference type="Proteomes" id="UP000078546">
    <property type="component" value="Unassembled WGS sequence"/>
</dbReference>
<reference evidence="4 5" key="1">
    <citation type="submission" date="2016-05" db="EMBL/GenBank/DDBJ databases">
        <authorList>
            <person name="Naeem Raeece"/>
        </authorList>
    </citation>
    <scope>NUCLEOTIDE SEQUENCE [LARGE SCALE GENOMIC DNA]</scope>
</reference>
<name>A0A1A8W822_PLAOA</name>
<evidence type="ECO:0000313" key="5">
    <source>
        <dbReference type="Proteomes" id="UP000078560"/>
    </source>
</evidence>
<dbReference type="Proteomes" id="UP000078560">
    <property type="component" value="Unassembled WGS sequence"/>
</dbReference>
<feature type="transmembrane region" description="Helical" evidence="1">
    <location>
        <begin position="258"/>
        <end position="278"/>
    </location>
</feature>
<dbReference type="AlphaFoldDB" id="A0A1A8W822"/>
<accession>A0A1A8W822</accession>
<sequence>MSDVDYDLSILNANVCYRKLDKAPNYYIDVDEQFWNNYIKEACIKKSNIFETLLKGFHYVAYLKKKDENFYDNRWNYLYFWVGSKALENVVPTCSFLEVISLLKNVREYIQKDNYDYDILKITPENFNDLKEIYDYFINYDSIELKIGGNTSNCTELYKKYVDSGYEVYDRVKSKCQHEEEEEYCKLFHYIIHKHSDKVLKKLKCNGTMPPLSVEEHRQKHLHDSPREVDVEGQIQGLGSYLQVHTGGTSPSSGSDNVMSTFFPILGIFSILFLLYNFTPFRIWSHNILSKKEIIRHNDYEDESNEFFENEYESSDRNNHYKRYDINYHSITNI</sequence>
<proteinExistence type="predicted"/>
<evidence type="ECO:0000313" key="3">
    <source>
        <dbReference type="EMBL" id="SBT01775.1"/>
    </source>
</evidence>
<keyword evidence="1" id="KW-0472">Membrane</keyword>
<organism evidence="2 5">
    <name type="scientific">Plasmodium ovale curtisi</name>
    <dbReference type="NCBI Taxonomy" id="864141"/>
    <lineage>
        <taxon>Eukaryota</taxon>
        <taxon>Sar</taxon>
        <taxon>Alveolata</taxon>
        <taxon>Apicomplexa</taxon>
        <taxon>Aconoidasida</taxon>
        <taxon>Haemosporida</taxon>
        <taxon>Plasmodiidae</taxon>
        <taxon>Plasmodium</taxon>
        <taxon>Plasmodium (Plasmodium)</taxon>
    </lineage>
</organism>
<dbReference type="InterPro" id="IPR008780">
    <property type="entry name" value="Plasmodium_Vir"/>
</dbReference>
<evidence type="ECO:0000313" key="4">
    <source>
        <dbReference type="Proteomes" id="UP000078546"/>
    </source>
</evidence>
<evidence type="ECO:0000313" key="2">
    <source>
        <dbReference type="EMBL" id="SBS89157.1"/>
    </source>
</evidence>
<keyword evidence="1" id="KW-1133">Transmembrane helix</keyword>